<dbReference type="CTD" id="20246941"/>
<dbReference type="InterPro" id="IPR004853">
    <property type="entry name" value="Sugar_P_trans_dom"/>
</dbReference>
<dbReference type="HOGENOM" id="CLU_022332_1_3_1"/>
<comment type="subcellular location">
    <subcellularLocation>
        <location evidence="1">Membrane</location>
        <topology evidence="1">Multi-pass membrane protein</topology>
    </subcellularLocation>
</comment>
<dbReference type="CDD" id="cd21092">
    <property type="entry name" value="TPT_S35C2"/>
    <property type="match status" value="1"/>
</dbReference>
<gene>
    <name evidence="7" type="ORF">LOTGIDRAFT_220559</name>
</gene>
<feature type="transmembrane region" description="Helical" evidence="5">
    <location>
        <begin position="159"/>
        <end position="180"/>
    </location>
</feature>
<feature type="transmembrane region" description="Helical" evidence="5">
    <location>
        <begin position="67"/>
        <end position="88"/>
    </location>
</feature>
<evidence type="ECO:0000256" key="5">
    <source>
        <dbReference type="SAM" id="Phobius"/>
    </source>
</evidence>
<evidence type="ECO:0000259" key="6">
    <source>
        <dbReference type="Pfam" id="PF03151"/>
    </source>
</evidence>
<evidence type="ECO:0000256" key="4">
    <source>
        <dbReference type="ARBA" id="ARBA00023136"/>
    </source>
</evidence>
<dbReference type="PANTHER" id="PTHR11132">
    <property type="entry name" value="SOLUTE CARRIER FAMILY 35"/>
    <property type="match status" value="1"/>
</dbReference>
<sequence length="378" mass="43184">MKDKKLARHLIQDVVEPKARLIKKSVCSRSFITQLVKTGCLVLFYYFFSISLTFYNQRFIHSYKYPLSITMCHLIVKFVIAGIFRSLLQCYSHTPRATLNWTDYWKKIAPTGIASVLDIGFSNWSFEFVTVSLYTMCKSTAIIFILFFSILFKLEKFRCSLLFVVLFISGGLFMFTYHSTQFNLEGFFMVMLASFLSGVRWTLAQFILQKKELGLQNPVDMMYHIQPWMMLGLLPLSTIFEGLDISTTSRLFRYEDTSVLLTSIGLISLGAMLAFFLEFSEFLFLSHTSSLTLSISGIFKEICTLYLATQINGDKMNTVNVLGLLMCLCGITLHVILRAVSSKSTILAKICLVSACCHHLVSKLLHLHKICHCYTFSL</sequence>
<feature type="transmembrane region" description="Helical" evidence="5">
    <location>
        <begin position="35"/>
        <end position="55"/>
    </location>
</feature>
<keyword evidence="4 5" id="KW-0472">Membrane</keyword>
<dbReference type="InterPro" id="IPR050186">
    <property type="entry name" value="TPT_transporter"/>
</dbReference>
<dbReference type="AlphaFoldDB" id="V3Z6T5"/>
<dbReference type="GeneID" id="20246941"/>
<dbReference type="GO" id="GO:0016020">
    <property type="term" value="C:membrane"/>
    <property type="evidence" value="ECO:0007669"/>
    <property type="project" value="UniProtKB-SubCell"/>
</dbReference>
<accession>V3Z6T5</accession>
<feature type="transmembrane region" description="Helical" evidence="5">
    <location>
        <begin position="321"/>
        <end position="340"/>
    </location>
</feature>
<evidence type="ECO:0000313" key="8">
    <source>
        <dbReference type="Proteomes" id="UP000030746"/>
    </source>
</evidence>
<dbReference type="OrthoDB" id="18894at2759"/>
<dbReference type="Proteomes" id="UP000030746">
    <property type="component" value="Unassembled WGS sequence"/>
</dbReference>
<feature type="transmembrane region" description="Helical" evidence="5">
    <location>
        <begin position="132"/>
        <end position="152"/>
    </location>
</feature>
<dbReference type="OMA" id="AHLMGDQ"/>
<evidence type="ECO:0000313" key="7">
    <source>
        <dbReference type="EMBL" id="ESO86518.1"/>
    </source>
</evidence>
<keyword evidence="8" id="KW-1185">Reference proteome</keyword>
<feature type="transmembrane region" description="Helical" evidence="5">
    <location>
        <begin position="259"/>
        <end position="279"/>
    </location>
</feature>
<keyword evidence="3 5" id="KW-1133">Transmembrane helix</keyword>
<protein>
    <recommendedName>
        <fullName evidence="6">Sugar phosphate transporter domain-containing protein</fullName>
    </recommendedName>
</protein>
<keyword evidence="2 5" id="KW-0812">Transmembrane</keyword>
<feature type="domain" description="Sugar phosphate transporter" evidence="6">
    <location>
        <begin position="37"/>
        <end position="333"/>
    </location>
</feature>
<evidence type="ECO:0000256" key="2">
    <source>
        <dbReference type="ARBA" id="ARBA00022692"/>
    </source>
</evidence>
<dbReference type="STRING" id="225164.V3Z6T5"/>
<dbReference type="EMBL" id="KB203049">
    <property type="protein sequence ID" value="ESO86518.1"/>
    <property type="molecule type" value="Genomic_DNA"/>
</dbReference>
<evidence type="ECO:0000256" key="1">
    <source>
        <dbReference type="ARBA" id="ARBA00004141"/>
    </source>
</evidence>
<feature type="transmembrane region" description="Helical" evidence="5">
    <location>
        <begin position="186"/>
        <end position="208"/>
    </location>
</feature>
<evidence type="ECO:0000256" key="3">
    <source>
        <dbReference type="ARBA" id="ARBA00022989"/>
    </source>
</evidence>
<dbReference type="RefSeq" id="XP_009062755.1">
    <property type="nucleotide sequence ID" value="XM_009064507.1"/>
</dbReference>
<name>V3Z6T5_LOTGI</name>
<reference evidence="7 8" key="1">
    <citation type="journal article" date="2013" name="Nature">
        <title>Insights into bilaterian evolution from three spiralian genomes.</title>
        <authorList>
            <person name="Simakov O."/>
            <person name="Marletaz F."/>
            <person name="Cho S.J."/>
            <person name="Edsinger-Gonzales E."/>
            <person name="Havlak P."/>
            <person name="Hellsten U."/>
            <person name="Kuo D.H."/>
            <person name="Larsson T."/>
            <person name="Lv J."/>
            <person name="Arendt D."/>
            <person name="Savage R."/>
            <person name="Osoegawa K."/>
            <person name="de Jong P."/>
            <person name="Grimwood J."/>
            <person name="Chapman J.A."/>
            <person name="Shapiro H."/>
            <person name="Aerts A."/>
            <person name="Otillar R.P."/>
            <person name="Terry A.Y."/>
            <person name="Boore J.L."/>
            <person name="Grigoriev I.V."/>
            <person name="Lindberg D.R."/>
            <person name="Seaver E.C."/>
            <person name="Weisblat D.A."/>
            <person name="Putnam N.H."/>
            <person name="Rokhsar D.S."/>
        </authorList>
    </citation>
    <scope>NUCLEOTIDE SEQUENCE [LARGE SCALE GENOMIC DNA]</scope>
</reference>
<dbReference type="Pfam" id="PF03151">
    <property type="entry name" value="TPT"/>
    <property type="match status" value="1"/>
</dbReference>
<organism evidence="7 8">
    <name type="scientific">Lottia gigantea</name>
    <name type="common">Giant owl limpet</name>
    <dbReference type="NCBI Taxonomy" id="225164"/>
    <lineage>
        <taxon>Eukaryota</taxon>
        <taxon>Metazoa</taxon>
        <taxon>Spiralia</taxon>
        <taxon>Lophotrochozoa</taxon>
        <taxon>Mollusca</taxon>
        <taxon>Gastropoda</taxon>
        <taxon>Patellogastropoda</taxon>
        <taxon>Lottioidea</taxon>
        <taxon>Lottiidae</taxon>
        <taxon>Lottia</taxon>
    </lineage>
</organism>
<dbReference type="KEGG" id="lgi:LOTGIDRAFT_220559"/>
<proteinExistence type="predicted"/>